<dbReference type="InterPro" id="IPR037171">
    <property type="entry name" value="NagB/RpiA_transferase-like"/>
</dbReference>
<dbReference type="PANTHER" id="PTHR23407">
    <property type="entry name" value="ATPASE INHIBITOR/5-FORMYLTETRAHYDROFOLATE CYCLO-LIGASE"/>
    <property type="match status" value="1"/>
</dbReference>
<comment type="cofactor">
    <cofactor evidence="5">
        <name>Mg(2+)</name>
        <dbReference type="ChEBI" id="CHEBI:18420"/>
    </cofactor>
</comment>
<accession>A0A1H3YZL4</accession>
<keyword evidence="3 4" id="KW-0067">ATP-binding</keyword>
<dbReference type="GO" id="GO:0046872">
    <property type="term" value="F:metal ion binding"/>
    <property type="evidence" value="ECO:0007669"/>
    <property type="project" value="UniProtKB-KW"/>
</dbReference>
<dbReference type="RefSeq" id="WP_093250816.1">
    <property type="nucleotide sequence ID" value="NZ_FNQM01000003.1"/>
</dbReference>
<evidence type="ECO:0000256" key="3">
    <source>
        <dbReference type="ARBA" id="ARBA00022840"/>
    </source>
</evidence>
<dbReference type="EMBL" id="FNQM01000003">
    <property type="protein sequence ID" value="SEA16532.1"/>
    <property type="molecule type" value="Genomic_DNA"/>
</dbReference>
<keyword evidence="5" id="KW-0460">Magnesium</keyword>
<comment type="similarity">
    <text evidence="1 5">Belongs to the 5-formyltetrahydrofolate cyclo-ligase family.</text>
</comment>
<gene>
    <name evidence="6" type="ORF">SAMN05444370_103304</name>
</gene>
<dbReference type="SUPFAM" id="SSF100950">
    <property type="entry name" value="NagB/RpiA/CoA transferase-like"/>
    <property type="match status" value="1"/>
</dbReference>
<keyword evidence="7" id="KW-1185">Reference proteome</keyword>
<dbReference type="GO" id="GO:0035999">
    <property type="term" value="P:tetrahydrofolate interconversion"/>
    <property type="evidence" value="ECO:0007669"/>
    <property type="project" value="TreeGrafter"/>
</dbReference>
<name>A0A1H3YZL4_9RHOB</name>
<keyword evidence="2 4" id="KW-0547">Nucleotide-binding</keyword>
<organism evidence="6 7">
    <name type="scientific">Rubrimonas cliftonensis</name>
    <dbReference type="NCBI Taxonomy" id="89524"/>
    <lineage>
        <taxon>Bacteria</taxon>
        <taxon>Pseudomonadati</taxon>
        <taxon>Pseudomonadota</taxon>
        <taxon>Alphaproteobacteria</taxon>
        <taxon>Rhodobacterales</taxon>
        <taxon>Paracoccaceae</taxon>
        <taxon>Rubrimonas</taxon>
    </lineage>
</organism>
<dbReference type="NCBIfam" id="TIGR02727">
    <property type="entry name" value="MTHFS_bact"/>
    <property type="match status" value="1"/>
</dbReference>
<comment type="catalytic activity">
    <reaction evidence="5">
        <text>(6S)-5-formyl-5,6,7,8-tetrahydrofolate + ATP = (6R)-5,10-methenyltetrahydrofolate + ADP + phosphate</text>
        <dbReference type="Rhea" id="RHEA:10488"/>
        <dbReference type="ChEBI" id="CHEBI:30616"/>
        <dbReference type="ChEBI" id="CHEBI:43474"/>
        <dbReference type="ChEBI" id="CHEBI:57455"/>
        <dbReference type="ChEBI" id="CHEBI:57457"/>
        <dbReference type="ChEBI" id="CHEBI:456216"/>
        <dbReference type="EC" id="6.3.3.2"/>
    </reaction>
</comment>
<evidence type="ECO:0000256" key="5">
    <source>
        <dbReference type="RuleBase" id="RU361279"/>
    </source>
</evidence>
<dbReference type="Proteomes" id="UP000198703">
    <property type="component" value="Unassembled WGS sequence"/>
</dbReference>
<proteinExistence type="inferred from homology"/>
<dbReference type="STRING" id="89524.SAMN05444370_103304"/>
<dbReference type="GO" id="GO:0030272">
    <property type="term" value="F:5-formyltetrahydrofolate cyclo-ligase activity"/>
    <property type="evidence" value="ECO:0007669"/>
    <property type="project" value="UniProtKB-EC"/>
</dbReference>
<dbReference type="OrthoDB" id="9801938at2"/>
<dbReference type="GO" id="GO:0009396">
    <property type="term" value="P:folic acid-containing compound biosynthetic process"/>
    <property type="evidence" value="ECO:0007669"/>
    <property type="project" value="TreeGrafter"/>
</dbReference>
<evidence type="ECO:0000256" key="2">
    <source>
        <dbReference type="ARBA" id="ARBA00022741"/>
    </source>
</evidence>
<evidence type="ECO:0000256" key="1">
    <source>
        <dbReference type="ARBA" id="ARBA00010638"/>
    </source>
</evidence>
<dbReference type="InterPro" id="IPR002698">
    <property type="entry name" value="FTHF_cligase"/>
</dbReference>
<sequence length="191" mass="19863">MSAVKADKRVARDAAAARRDAAHAAAPGAAEAAAERLDAALADLPPGATVSGYLAFRSELDPAPALTRLAARGAALCMPVVEAKGRPLVFRRWRPGALTTMGVFGVEIPADETTLTPDVVIAPMLAFDRAGFRLGYGGGFYDRTLAALRAAGAVRAIGFAYAGQEVAAVPREPTDARLDMIVTESELIRCG</sequence>
<dbReference type="PANTHER" id="PTHR23407:SF1">
    <property type="entry name" value="5-FORMYLTETRAHYDROFOLATE CYCLO-LIGASE"/>
    <property type="match status" value="1"/>
</dbReference>
<evidence type="ECO:0000313" key="7">
    <source>
        <dbReference type="Proteomes" id="UP000198703"/>
    </source>
</evidence>
<keyword evidence="6" id="KW-0436">Ligase</keyword>
<dbReference type="PIRSF" id="PIRSF006806">
    <property type="entry name" value="FTHF_cligase"/>
    <property type="match status" value="1"/>
</dbReference>
<dbReference type="Pfam" id="PF01812">
    <property type="entry name" value="5-FTHF_cyc-lig"/>
    <property type="match status" value="1"/>
</dbReference>
<dbReference type="GO" id="GO:0005524">
    <property type="term" value="F:ATP binding"/>
    <property type="evidence" value="ECO:0007669"/>
    <property type="project" value="UniProtKB-KW"/>
</dbReference>
<feature type="binding site" evidence="4">
    <location>
        <position position="59"/>
    </location>
    <ligand>
        <name>substrate</name>
    </ligand>
</feature>
<feature type="binding site" evidence="4">
    <location>
        <begin position="133"/>
        <end position="141"/>
    </location>
    <ligand>
        <name>ATP</name>
        <dbReference type="ChEBI" id="CHEBI:30616"/>
    </ligand>
</feature>
<evidence type="ECO:0000256" key="4">
    <source>
        <dbReference type="PIRSR" id="PIRSR006806-1"/>
    </source>
</evidence>
<reference evidence="6 7" key="1">
    <citation type="submission" date="2016-10" db="EMBL/GenBank/DDBJ databases">
        <authorList>
            <person name="de Groot N.N."/>
        </authorList>
    </citation>
    <scope>NUCLEOTIDE SEQUENCE [LARGE SCALE GENOMIC DNA]</scope>
    <source>
        <strain evidence="6 7">DSM 15345</strain>
    </source>
</reference>
<dbReference type="EC" id="6.3.3.2" evidence="5"/>
<keyword evidence="5" id="KW-0479">Metal-binding</keyword>
<dbReference type="AlphaFoldDB" id="A0A1H3YZL4"/>
<feature type="binding site" evidence="4">
    <location>
        <position position="54"/>
    </location>
    <ligand>
        <name>substrate</name>
    </ligand>
</feature>
<protein>
    <recommendedName>
        <fullName evidence="5">5-formyltetrahydrofolate cyclo-ligase</fullName>
        <ecNumber evidence="5">6.3.3.2</ecNumber>
    </recommendedName>
</protein>
<dbReference type="Gene3D" id="3.40.50.10420">
    <property type="entry name" value="NagB/RpiA/CoA transferase-like"/>
    <property type="match status" value="1"/>
</dbReference>
<dbReference type="InterPro" id="IPR024185">
    <property type="entry name" value="FTHF_cligase-like_sf"/>
</dbReference>
<evidence type="ECO:0000313" key="6">
    <source>
        <dbReference type="EMBL" id="SEA16532.1"/>
    </source>
</evidence>